<accession>A0ABU0YGV4</accession>
<feature type="domain" description="Cytochrome c" evidence="8">
    <location>
        <begin position="34"/>
        <end position="111"/>
    </location>
</feature>
<keyword evidence="2 6" id="KW-0349">Heme</keyword>
<dbReference type="InterPro" id="IPR036909">
    <property type="entry name" value="Cyt_c-like_dom_sf"/>
</dbReference>
<keyword evidence="4" id="KW-0249">Electron transport</keyword>
<dbReference type="InterPro" id="IPR009056">
    <property type="entry name" value="Cyt_c-like_dom"/>
</dbReference>
<comment type="caution">
    <text evidence="9">The sequence shown here is derived from an EMBL/GenBank/DDBJ whole genome shotgun (WGS) entry which is preliminary data.</text>
</comment>
<evidence type="ECO:0000256" key="3">
    <source>
        <dbReference type="ARBA" id="ARBA00022723"/>
    </source>
</evidence>
<sequence>MKNFGQPKPGKWITSATFTVALLVATGSLAWADGNAKTGALLARHWCAACHGLDGGIASDAAPPLETIAQRAHEGASWLRAWLANPHPPMPNFTLSRSEIDDIVAYLETLAAQ</sequence>
<feature type="signal peptide" evidence="7">
    <location>
        <begin position="1"/>
        <end position="32"/>
    </location>
</feature>
<reference evidence="10" key="1">
    <citation type="submission" date="2023-08" db="EMBL/GenBank/DDBJ databases">
        <title>Rhodospirillaceae gen. nov., a novel taxon isolated from the Yangtze River Yuezi River estuary sludge.</title>
        <authorList>
            <person name="Ruan L."/>
        </authorList>
    </citation>
    <scope>NUCLEOTIDE SEQUENCE [LARGE SCALE GENOMIC DNA]</scope>
    <source>
        <strain evidence="10">R-7</strain>
    </source>
</reference>
<name>A0ABU0YGV4_9PROT</name>
<dbReference type="Pfam" id="PF13442">
    <property type="entry name" value="Cytochrome_CBB3"/>
    <property type="match status" value="1"/>
</dbReference>
<evidence type="ECO:0000313" key="10">
    <source>
        <dbReference type="Proteomes" id="UP001230156"/>
    </source>
</evidence>
<evidence type="ECO:0000256" key="4">
    <source>
        <dbReference type="ARBA" id="ARBA00022982"/>
    </source>
</evidence>
<dbReference type="Proteomes" id="UP001230156">
    <property type="component" value="Unassembled WGS sequence"/>
</dbReference>
<dbReference type="SUPFAM" id="SSF46626">
    <property type="entry name" value="Cytochrome c"/>
    <property type="match status" value="1"/>
</dbReference>
<dbReference type="PANTHER" id="PTHR37823:SF1">
    <property type="entry name" value="CYTOCHROME C-553-LIKE"/>
    <property type="match status" value="1"/>
</dbReference>
<proteinExistence type="predicted"/>
<gene>
    <name evidence="9" type="ORF">Q8A70_04680</name>
</gene>
<dbReference type="RefSeq" id="WP_379954358.1">
    <property type="nucleotide sequence ID" value="NZ_JAUYVI010000002.1"/>
</dbReference>
<keyword evidence="3 6" id="KW-0479">Metal-binding</keyword>
<evidence type="ECO:0000256" key="5">
    <source>
        <dbReference type="ARBA" id="ARBA00023004"/>
    </source>
</evidence>
<evidence type="ECO:0000259" key="8">
    <source>
        <dbReference type="PROSITE" id="PS51007"/>
    </source>
</evidence>
<evidence type="ECO:0000313" key="9">
    <source>
        <dbReference type="EMBL" id="MDQ7246944.1"/>
    </source>
</evidence>
<keyword evidence="5 6" id="KW-0408">Iron</keyword>
<dbReference type="PANTHER" id="PTHR37823">
    <property type="entry name" value="CYTOCHROME C-553-LIKE"/>
    <property type="match status" value="1"/>
</dbReference>
<feature type="chain" id="PRO_5045724262" evidence="7">
    <location>
        <begin position="33"/>
        <end position="113"/>
    </location>
</feature>
<keyword evidence="10" id="KW-1185">Reference proteome</keyword>
<dbReference type="EMBL" id="JAUYVI010000002">
    <property type="protein sequence ID" value="MDQ7246944.1"/>
    <property type="molecule type" value="Genomic_DNA"/>
</dbReference>
<dbReference type="Gene3D" id="1.10.760.10">
    <property type="entry name" value="Cytochrome c-like domain"/>
    <property type="match status" value="1"/>
</dbReference>
<keyword evidence="1" id="KW-0813">Transport</keyword>
<organism evidence="9 10">
    <name type="scientific">Dongia sedimenti</name>
    <dbReference type="NCBI Taxonomy" id="3064282"/>
    <lineage>
        <taxon>Bacteria</taxon>
        <taxon>Pseudomonadati</taxon>
        <taxon>Pseudomonadota</taxon>
        <taxon>Alphaproteobacteria</taxon>
        <taxon>Rhodospirillales</taxon>
        <taxon>Dongiaceae</taxon>
        <taxon>Dongia</taxon>
    </lineage>
</organism>
<dbReference type="InterPro" id="IPR051811">
    <property type="entry name" value="Cytochrome_c550/c551-like"/>
</dbReference>
<protein>
    <submittedName>
        <fullName evidence="9">Cytochrome c</fullName>
    </submittedName>
</protein>
<keyword evidence="7" id="KW-0732">Signal</keyword>
<evidence type="ECO:0000256" key="2">
    <source>
        <dbReference type="ARBA" id="ARBA00022617"/>
    </source>
</evidence>
<evidence type="ECO:0000256" key="1">
    <source>
        <dbReference type="ARBA" id="ARBA00022448"/>
    </source>
</evidence>
<evidence type="ECO:0000256" key="6">
    <source>
        <dbReference type="PROSITE-ProRule" id="PRU00433"/>
    </source>
</evidence>
<evidence type="ECO:0000256" key="7">
    <source>
        <dbReference type="SAM" id="SignalP"/>
    </source>
</evidence>
<dbReference type="PROSITE" id="PS51007">
    <property type="entry name" value="CYTC"/>
    <property type="match status" value="1"/>
</dbReference>